<dbReference type="PROSITE" id="PS50297">
    <property type="entry name" value="ANK_REP_REGION"/>
    <property type="match status" value="4"/>
</dbReference>
<evidence type="ECO:0000259" key="4">
    <source>
        <dbReference type="Pfam" id="PF14420"/>
    </source>
</evidence>
<dbReference type="PANTHER" id="PTHR24198">
    <property type="entry name" value="ANKYRIN REPEAT AND PROTEIN KINASE DOMAIN-CONTAINING PROTEIN"/>
    <property type="match status" value="1"/>
</dbReference>
<name>A0A317W2N3_ASPEC</name>
<evidence type="ECO:0000313" key="6">
    <source>
        <dbReference type="Proteomes" id="UP000246171"/>
    </source>
</evidence>
<dbReference type="Pfam" id="PF14420">
    <property type="entry name" value="Clr5"/>
    <property type="match status" value="1"/>
</dbReference>
<feature type="repeat" description="ANK" evidence="3">
    <location>
        <begin position="350"/>
        <end position="382"/>
    </location>
</feature>
<dbReference type="Gene3D" id="1.25.40.20">
    <property type="entry name" value="Ankyrin repeat-containing domain"/>
    <property type="match status" value="3"/>
</dbReference>
<dbReference type="GeneID" id="37059140"/>
<sequence length="969" mass="107326">MADTIWESYRPKLERLYIHEGQKLNEVMEYMRTKYGFDERKSQYGKYFKRWGLRENLSLTPAEGKFIGRRIDKRKREHQKESEVTPEGIVICTPATPSMRLIWNHSLPWLQFAKLLEPRRDDMTGLSILMPEEFNGQHRTHATRLCNTPRTTTESLNLELFLLSNNFISHGPTGKSKRTMAGRDRNVMKLFHASGWKNKKHIEILLSTREPTAEAIAERLFASALRHLDLDTVKMMLEAGMDPDSRVDTSHDGPLTCLQFAAQMESGDRGIEAVELFLSHRANINLSYNDCPPLYYALQCKNSETTRLLLSHNAIATPSCLATAAEMADLSLFSEILDRVTDVDARCGWQDPSPLARAVACDNLTTVNLLLSRGADINALLSIDFDQDFGVTTVLGLAVRRKNLQVIQTMLQSCVYVDPRLDGLPYVSPLTLAIEVGVDIQPAPEGWGLSLIERAIKRKDVEMSRFLIQCGAQTHMHYSDKQQNSSALLLAIQNGHSGVVDMLVQAGAPLNEVYSDAPGTVLAAAIEKGDPTLIRMLEFAGATLIGPKLRGIGNVELAMYLQERGILKDILEVCGGKILARTIYIEKLELAQWLLAYRINVDGHPTMLDLFGCPETPLQAAIQAKSLSFVEIIMARGAKVTDCDLAAAVYLGAIDLLGHLLTGFLGRAPTAIGLAIATGKKEAMEFLLDVGIEPTGIPQQYRQGWYEGVDFTPEDPQSVLELAAQLDDRSTLQTLLQSWVWDNQIIGRALTMAVIWQRTGLIDDILEQVVDMNQEIKLYLSGALNENDDEILEWCEILTPLQAAVKNQLVSIVQRLVKNPQTNINYLGEGTGRRTALQHAVNNGNMDLINFLLDHGANVNSAPSEDGGATALQIAAIQGYLGIARKLIDLDADENAAPAQFNGRTALEGAAEHGRIDMLRLLLDEGASLVGKDGERQYRRAVKLAEKNGHMAAAKLLKSYKDQVEESGI</sequence>
<dbReference type="EMBL" id="MSFU01000005">
    <property type="protein sequence ID" value="PWY79871.1"/>
    <property type="molecule type" value="Genomic_DNA"/>
</dbReference>
<dbReference type="InterPro" id="IPR025676">
    <property type="entry name" value="Clr5_dom"/>
</dbReference>
<evidence type="ECO:0000256" key="3">
    <source>
        <dbReference type="PROSITE-ProRule" id="PRU00023"/>
    </source>
</evidence>
<feature type="repeat" description="ANK" evidence="3">
    <location>
        <begin position="483"/>
        <end position="515"/>
    </location>
</feature>
<feature type="domain" description="Clr5" evidence="4">
    <location>
        <begin position="5"/>
        <end position="54"/>
    </location>
</feature>
<feature type="repeat" description="ANK" evidence="3">
    <location>
        <begin position="902"/>
        <end position="934"/>
    </location>
</feature>
<evidence type="ECO:0000256" key="1">
    <source>
        <dbReference type="ARBA" id="ARBA00022737"/>
    </source>
</evidence>
<keyword evidence="2 3" id="KW-0040">ANK repeat</keyword>
<dbReference type="RefSeq" id="XP_025391018.1">
    <property type="nucleotide sequence ID" value="XM_025537178.1"/>
</dbReference>
<dbReference type="SUPFAM" id="SSF48403">
    <property type="entry name" value="Ankyrin repeat"/>
    <property type="match status" value="3"/>
</dbReference>
<dbReference type="VEuPathDB" id="FungiDB:BO83DRAFT_459556"/>
<evidence type="ECO:0000256" key="2">
    <source>
        <dbReference type="ARBA" id="ARBA00023043"/>
    </source>
</evidence>
<dbReference type="Proteomes" id="UP000246171">
    <property type="component" value="Unassembled WGS sequence"/>
</dbReference>
<evidence type="ECO:0000313" key="5">
    <source>
        <dbReference type="EMBL" id="PWY79871.1"/>
    </source>
</evidence>
<keyword evidence="6" id="KW-1185">Reference proteome</keyword>
<organism evidence="5 6">
    <name type="scientific">Aspergillus eucalypticola (strain CBS 122712 / IBT 29274)</name>
    <dbReference type="NCBI Taxonomy" id="1448314"/>
    <lineage>
        <taxon>Eukaryota</taxon>
        <taxon>Fungi</taxon>
        <taxon>Dikarya</taxon>
        <taxon>Ascomycota</taxon>
        <taxon>Pezizomycotina</taxon>
        <taxon>Eurotiomycetes</taxon>
        <taxon>Eurotiomycetidae</taxon>
        <taxon>Eurotiales</taxon>
        <taxon>Aspergillaceae</taxon>
        <taxon>Aspergillus</taxon>
        <taxon>Aspergillus subgen. Circumdati</taxon>
    </lineage>
</organism>
<dbReference type="Pfam" id="PF12796">
    <property type="entry name" value="Ank_2"/>
    <property type="match status" value="2"/>
</dbReference>
<dbReference type="PROSITE" id="PS50088">
    <property type="entry name" value="ANK_REPEAT"/>
    <property type="match status" value="5"/>
</dbReference>
<dbReference type="SMART" id="SM00248">
    <property type="entry name" value="ANK"/>
    <property type="match status" value="13"/>
</dbReference>
<dbReference type="AlphaFoldDB" id="A0A317W2N3"/>
<gene>
    <name evidence="5" type="ORF">BO83DRAFT_459556</name>
</gene>
<dbReference type="InterPro" id="IPR002110">
    <property type="entry name" value="Ankyrin_rpt"/>
</dbReference>
<dbReference type="InterPro" id="IPR036770">
    <property type="entry name" value="Ankyrin_rpt-contain_sf"/>
</dbReference>
<feature type="repeat" description="ANK" evidence="3">
    <location>
        <begin position="867"/>
        <end position="899"/>
    </location>
</feature>
<reference evidence="5" key="1">
    <citation type="submission" date="2016-12" db="EMBL/GenBank/DDBJ databases">
        <title>The genomes of Aspergillus section Nigri reveals drivers in fungal speciation.</title>
        <authorList>
            <consortium name="DOE Joint Genome Institute"/>
            <person name="Vesth T.C."/>
            <person name="Nybo J."/>
            <person name="Theobald S."/>
            <person name="Brandl J."/>
            <person name="Frisvad J.C."/>
            <person name="Nielsen K.F."/>
            <person name="Lyhne E.K."/>
            <person name="Kogle M.E."/>
            <person name="Kuo A."/>
            <person name="Riley R."/>
            <person name="Clum A."/>
            <person name="Nolan M."/>
            <person name="Lipzen A."/>
            <person name="Salamov A."/>
            <person name="Henrissat B."/>
            <person name="Wiebenga A."/>
            <person name="De vries R.P."/>
            <person name="Grigoriev I.V."/>
            <person name="Mortensen U.H."/>
            <person name="Andersen M.R."/>
            <person name="Baker S.E."/>
        </authorList>
    </citation>
    <scope>NUCLEOTIDE SEQUENCE</scope>
    <source>
        <strain evidence="5">CBS 122712</strain>
    </source>
</reference>
<dbReference type="Pfam" id="PF00023">
    <property type="entry name" value="Ank"/>
    <property type="match status" value="1"/>
</dbReference>
<comment type="caution">
    <text evidence="5">The sequence shown here is derived from an EMBL/GenBank/DDBJ whole genome shotgun (WGS) entry which is preliminary data.</text>
</comment>
<accession>A0A317W2N3</accession>
<dbReference type="PANTHER" id="PTHR24198:SF165">
    <property type="entry name" value="ANKYRIN REPEAT-CONTAINING PROTEIN-RELATED"/>
    <property type="match status" value="1"/>
</dbReference>
<protein>
    <submittedName>
        <fullName evidence="5">Ankyrin</fullName>
    </submittedName>
</protein>
<keyword evidence="1" id="KW-0677">Repeat</keyword>
<feature type="repeat" description="ANK" evidence="3">
    <location>
        <begin position="832"/>
        <end position="864"/>
    </location>
</feature>
<dbReference type="OrthoDB" id="194358at2759"/>
<proteinExistence type="predicted"/>